<protein>
    <submittedName>
        <fullName evidence="3">Uncharacterized protein</fullName>
    </submittedName>
</protein>
<sequence>MPSSTDTATTPYQERSKAKRGPSVKAFLLLWILLIGTGITAAYIYSNELKQDMLQQLQQENRQQMTLLKTEYEQNLTELSAQVEELNSKVQSFNELLTFTKDNATSKTDNSNKLYTQLNEVKKQLDTLQKKMDLLK</sequence>
<name>A0A168NPU7_9BACL</name>
<dbReference type="STRING" id="494026.PGLA_01025"/>
<dbReference type="AlphaFoldDB" id="A0A168NPU7"/>
<keyword evidence="4" id="KW-1185">Reference proteome</keyword>
<dbReference type="Proteomes" id="UP000076967">
    <property type="component" value="Unassembled WGS sequence"/>
</dbReference>
<keyword evidence="2" id="KW-1133">Transmembrane helix</keyword>
<dbReference type="OrthoDB" id="2660861at2"/>
<keyword evidence="1" id="KW-0175">Coiled coil</keyword>
<evidence type="ECO:0000256" key="1">
    <source>
        <dbReference type="SAM" id="Coils"/>
    </source>
</evidence>
<reference evidence="3 4" key="1">
    <citation type="submission" date="2016-03" db="EMBL/GenBank/DDBJ databases">
        <title>Draft genome sequence of Paenibacillus glacialis DSM 22343.</title>
        <authorList>
            <person name="Shin S.-K."/>
            <person name="Yi H."/>
        </authorList>
    </citation>
    <scope>NUCLEOTIDE SEQUENCE [LARGE SCALE GENOMIC DNA]</scope>
    <source>
        <strain evidence="3 4">DSM 22343</strain>
    </source>
</reference>
<comment type="caution">
    <text evidence="3">The sequence shown here is derived from an EMBL/GenBank/DDBJ whole genome shotgun (WGS) entry which is preliminary data.</text>
</comment>
<feature type="coiled-coil region" evidence="1">
    <location>
        <begin position="54"/>
        <end position="131"/>
    </location>
</feature>
<proteinExistence type="predicted"/>
<evidence type="ECO:0000313" key="3">
    <source>
        <dbReference type="EMBL" id="OAB46011.1"/>
    </source>
</evidence>
<keyword evidence="2" id="KW-0812">Transmembrane</keyword>
<dbReference type="RefSeq" id="WP_068527412.1">
    <property type="nucleotide sequence ID" value="NZ_LVJH01000002.1"/>
</dbReference>
<accession>A0A168NPU7</accession>
<gene>
    <name evidence="3" type="ORF">PGLA_01025</name>
</gene>
<evidence type="ECO:0000256" key="2">
    <source>
        <dbReference type="SAM" id="Phobius"/>
    </source>
</evidence>
<feature type="transmembrane region" description="Helical" evidence="2">
    <location>
        <begin position="26"/>
        <end position="45"/>
    </location>
</feature>
<organism evidence="3 4">
    <name type="scientific">Paenibacillus glacialis</name>
    <dbReference type="NCBI Taxonomy" id="494026"/>
    <lineage>
        <taxon>Bacteria</taxon>
        <taxon>Bacillati</taxon>
        <taxon>Bacillota</taxon>
        <taxon>Bacilli</taxon>
        <taxon>Bacillales</taxon>
        <taxon>Paenibacillaceae</taxon>
        <taxon>Paenibacillus</taxon>
    </lineage>
</organism>
<evidence type="ECO:0000313" key="4">
    <source>
        <dbReference type="Proteomes" id="UP000076967"/>
    </source>
</evidence>
<dbReference type="EMBL" id="LVJH01000002">
    <property type="protein sequence ID" value="OAB46011.1"/>
    <property type="molecule type" value="Genomic_DNA"/>
</dbReference>
<keyword evidence="2" id="KW-0472">Membrane</keyword>